<sequence>MEEFPAAETGLVEGLLVDQAGDVLDVRVVLRRLLAPPKPPRSPSAASKAKAGKPPRASKSKAGTKPQPAGTTADTPASTTGEEVAAGAAAAPLAAQPTAPSATGAQSEASDHSHRTQHHHQLTSQDTAQPPDAPGAAARLPTMPSDSCAAVEAAVEAAAIEKVVAK</sequence>
<evidence type="ECO:0000313" key="2">
    <source>
        <dbReference type="EMBL" id="GFH23613.1"/>
    </source>
</evidence>
<proteinExistence type="predicted"/>
<feature type="region of interest" description="Disordered" evidence="1">
    <location>
        <begin position="33"/>
        <end position="148"/>
    </location>
</feature>
<dbReference type="AlphaFoldDB" id="A0A699ZLS7"/>
<keyword evidence="3" id="KW-1185">Reference proteome</keyword>
<organism evidence="2 3">
    <name type="scientific">Haematococcus lacustris</name>
    <name type="common">Green alga</name>
    <name type="synonym">Haematococcus pluvialis</name>
    <dbReference type="NCBI Taxonomy" id="44745"/>
    <lineage>
        <taxon>Eukaryota</taxon>
        <taxon>Viridiplantae</taxon>
        <taxon>Chlorophyta</taxon>
        <taxon>core chlorophytes</taxon>
        <taxon>Chlorophyceae</taxon>
        <taxon>CS clade</taxon>
        <taxon>Chlamydomonadales</taxon>
        <taxon>Haematococcaceae</taxon>
        <taxon>Haematococcus</taxon>
    </lineage>
</organism>
<accession>A0A699ZLS7</accession>
<feature type="non-terminal residue" evidence="2">
    <location>
        <position position="166"/>
    </location>
</feature>
<gene>
    <name evidence="2" type="ORF">HaLaN_21249</name>
</gene>
<reference evidence="2 3" key="1">
    <citation type="submission" date="2020-02" db="EMBL/GenBank/DDBJ databases">
        <title>Draft genome sequence of Haematococcus lacustris strain NIES-144.</title>
        <authorList>
            <person name="Morimoto D."/>
            <person name="Nakagawa S."/>
            <person name="Yoshida T."/>
            <person name="Sawayama S."/>
        </authorList>
    </citation>
    <scope>NUCLEOTIDE SEQUENCE [LARGE SCALE GENOMIC DNA]</scope>
    <source>
        <strain evidence="2 3">NIES-144</strain>
    </source>
</reference>
<feature type="compositionally biased region" description="Basic residues" evidence="1">
    <location>
        <begin position="50"/>
        <end position="59"/>
    </location>
</feature>
<evidence type="ECO:0000313" key="3">
    <source>
        <dbReference type="Proteomes" id="UP000485058"/>
    </source>
</evidence>
<feature type="compositionally biased region" description="Low complexity" evidence="1">
    <location>
        <begin position="77"/>
        <end position="103"/>
    </location>
</feature>
<name>A0A699ZLS7_HAELA</name>
<protein>
    <submittedName>
        <fullName evidence="2">Uncharacterized protein</fullName>
    </submittedName>
</protein>
<evidence type="ECO:0000256" key="1">
    <source>
        <dbReference type="SAM" id="MobiDB-lite"/>
    </source>
</evidence>
<dbReference type="EMBL" id="BLLF01002314">
    <property type="protein sequence ID" value="GFH23613.1"/>
    <property type="molecule type" value="Genomic_DNA"/>
</dbReference>
<dbReference type="Proteomes" id="UP000485058">
    <property type="component" value="Unassembled WGS sequence"/>
</dbReference>
<comment type="caution">
    <text evidence="2">The sequence shown here is derived from an EMBL/GenBank/DDBJ whole genome shotgun (WGS) entry which is preliminary data.</text>
</comment>